<feature type="chain" id="PRO_5028019879" evidence="2">
    <location>
        <begin position="18"/>
        <end position="422"/>
    </location>
</feature>
<accession>A0A7C4ABX5</accession>
<feature type="signal peptide" evidence="2">
    <location>
        <begin position="1"/>
        <end position="17"/>
    </location>
</feature>
<evidence type="ECO:0000256" key="2">
    <source>
        <dbReference type="SAM" id="SignalP"/>
    </source>
</evidence>
<dbReference type="PROSITE" id="PS51257">
    <property type="entry name" value="PROKAR_LIPOPROTEIN"/>
    <property type="match status" value="1"/>
</dbReference>
<dbReference type="Pfam" id="PF02335">
    <property type="entry name" value="Cytochrom_C552"/>
    <property type="match status" value="1"/>
</dbReference>
<dbReference type="GO" id="GO:0042597">
    <property type="term" value="C:periplasmic space"/>
    <property type="evidence" value="ECO:0007669"/>
    <property type="project" value="InterPro"/>
</dbReference>
<dbReference type="PANTHER" id="PTHR35038:SF8">
    <property type="entry name" value="C-TYPE POLYHEME CYTOCHROME OMCC"/>
    <property type="match status" value="1"/>
</dbReference>
<protein>
    <submittedName>
        <fullName evidence="3">Ammonia-forming cytochrome c nitrite reductase subunit c552</fullName>
    </submittedName>
</protein>
<dbReference type="InterPro" id="IPR036280">
    <property type="entry name" value="Multihaem_cyt_sf"/>
</dbReference>
<gene>
    <name evidence="3" type="ORF">ENR59_01570</name>
</gene>
<evidence type="ECO:0000256" key="1">
    <source>
        <dbReference type="ARBA" id="ARBA00022729"/>
    </source>
</evidence>
<dbReference type="EMBL" id="DSRP01000109">
    <property type="protein sequence ID" value="HGG91628.1"/>
    <property type="molecule type" value="Genomic_DNA"/>
</dbReference>
<comment type="caution">
    <text evidence="3">The sequence shown here is derived from an EMBL/GenBank/DDBJ whole genome shotgun (WGS) entry which is preliminary data.</text>
</comment>
<dbReference type="InterPro" id="IPR051829">
    <property type="entry name" value="Multiheme_Cytochr_ET"/>
</dbReference>
<dbReference type="Gene3D" id="3.90.10.10">
    <property type="entry name" value="Cytochrome C3"/>
    <property type="match status" value="1"/>
</dbReference>
<organism evidence="3">
    <name type="scientific">Fundidesulfovibrio putealis</name>
    <dbReference type="NCBI Taxonomy" id="270496"/>
    <lineage>
        <taxon>Bacteria</taxon>
        <taxon>Pseudomonadati</taxon>
        <taxon>Thermodesulfobacteriota</taxon>
        <taxon>Desulfovibrionia</taxon>
        <taxon>Desulfovibrionales</taxon>
        <taxon>Desulfovibrionaceae</taxon>
        <taxon>Fundidesulfovibrio</taxon>
    </lineage>
</organism>
<keyword evidence="1 2" id="KW-0732">Signal</keyword>
<dbReference type="Gene3D" id="1.10.1130.10">
    <property type="entry name" value="Flavocytochrome C3, Chain A"/>
    <property type="match status" value="1"/>
</dbReference>
<dbReference type="AlphaFoldDB" id="A0A7C4ABX5"/>
<sequence length="422" mass="46654">MKRASLFLTVLAVLAIAACGGGGGEKVNVAEITSKPKAYVGSDRCKSCHLEHFDSWMMTLHSRMLGDARKDKDVIITELNPEVIRADLAKLQNLKLKPEEFYIPKPEDVLYTIGSQWKQRYIVEKNGMLVIAPIQYNSDTGRWVNYNEGTWDKTSWILACGGCHATGVDLQKNIFEPSVGCEACHGPGSWHAALPKAQVFDKRSTIVNPAKLTSGVASQICGSCHNRGKATKHDKAEWPVGYLPGKALESYFKSTSFAGGDAQHLYGNEFSKAHHQQYIDWKQSKHFTEGVTCTSCHYVHELGIGKTRFQTRESGSKQCLSCHTRTNSNQAHAIHSFGNCLGCHMPRVITSAESGDLHSHVFKTLLPKETLKDPKIPNSCVKCHHHAKDDLATLQKKYDALAQLPRPQGKVIDSVDMIKAGN</sequence>
<dbReference type="PANTHER" id="PTHR35038">
    <property type="entry name" value="DISSIMILATORY SULFITE REDUCTASE SIRA"/>
    <property type="match status" value="1"/>
</dbReference>
<dbReference type="GO" id="GO:0042279">
    <property type="term" value="F:nitrite reductase (cytochrome, ammonia-forming) activity"/>
    <property type="evidence" value="ECO:0007669"/>
    <property type="project" value="InterPro"/>
</dbReference>
<dbReference type="SUPFAM" id="SSF48695">
    <property type="entry name" value="Multiheme cytochromes"/>
    <property type="match status" value="1"/>
</dbReference>
<reference evidence="3" key="1">
    <citation type="journal article" date="2020" name="mSystems">
        <title>Genome- and Community-Level Interaction Insights into Carbon Utilization and Element Cycling Functions of Hydrothermarchaeota in Hydrothermal Sediment.</title>
        <authorList>
            <person name="Zhou Z."/>
            <person name="Liu Y."/>
            <person name="Xu W."/>
            <person name="Pan J."/>
            <person name="Luo Z.H."/>
            <person name="Li M."/>
        </authorList>
    </citation>
    <scope>NUCLEOTIDE SEQUENCE [LARGE SCALE GENOMIC DNA]</scope>
    <source>
        <strain evidence="3">SpSt-413</strain>
    </source>
</reference>
<dbReference type="InterPro" id="IPR003321">
    <property type="entry name" value="Cyt_c552"/>
</dbReference>
<proteinExistence type="predicted"/>
<evidence type="ECO:0000313" key="3">
    <source>
        <dbReference type="EMBL" id="HGG91628.1"/>
    </source>
</evidence>
<name>A0A7C4ABX5_9BACT</name>